<dbReference type="Gene3D" id="2.60.40.3650">
    <property type="match status" value="1"/>
</dbReference>
<feature type="domain" description="Peptidase M61 N-terminal" evidence="3">
    <location>
        <begin position="40"/>
        <end position="210"/>
    </location>
</feature>
<dbReference type="InterPro" id="IPR036034">
    <property type="entry name" value="PDZ_sf"/>
</dbReference>
<accession>A0A6N9HFA7</accession>
<gene>
    <name evidence="4" type="ORF">GTP41_07560</name>
</gene>
<dbReference type="RefSeq" id="WP_161024947.1">
    <property type="nucleotide sequence ID" value="NZ_WWCJ01000004.1"/>
</dbReference>
<dbReference type="Proteomes" id="UP000448575">
    <property type="component" value="Unassembled WGS sequence"/>
</dbReference>
<dbReference type="Pfam" id="PF17899">
    <property type="entry name" value="Peptidase_M61_N"/>
    <property type="match status" value="1"/>
</dbReference>
<keyword evidence="1" id="KW-0732">Signal</keyword>
<feature type="signal peptide" evidence="1">
    <location>
        <begin position="1"/>
        <end position="21"/>
    </location>
</feature>
<name>A0A6N9HFA7_9BURK</name>
<evidence type="ECO:0000259" key="3">
    <source>
        <dbReference type="Pfam" id="PF17899"/>
    </source>
</evidence>
<reference evidence="4 5" key="1">
    <citation type="submission" date="2019-12" db="EMBL/GenBank/DDBJ databases">
        <title>Novel species isolated from a subtropical stream in China.</title>
        <authorList>
            <person name="Lu H."/>
        </authorList>
    </citation>
    <scope>NUCLEOTIDE SEQUENCE [LARGE SCALE GENOMIC DNA]</scope>
    <source>
        <strain evidence="4 5">DS3</strain>
    </source>
</reference>
<dbReference type="Gene3D" id="1.10.390.10">
    <property type="entry name" value="Neutral Protease Domain 2"/>
    <property type="match status" value="1"/>
</dbReference>
<comment type="caution">
    <text evidence="4">The sequence shown here is derived from an EMBL/GenBank/DDBJ whole genome shotgun (WGS) entry which is preliminary data.</text>
</comment>
<evidence type="ECO:0000256" key="1">
    <source>
        <dbReference type="SAM" id="SignalP"/>
    </source>
</evidence>
<sequence length="630" mass="70894">MKLFKQTALALLLGTAFTAHAGQLIPAPQDHAYPGTILMKVDASNTAQNIYRIQQTIPAKPGKMTLLFPQWVTAQHGPTGALNQFAGFKASANGKPLSWRRDNVNVYAFHLEVPSGAKSIEVEYQHLAPTEAAQGRTSITPDILGIQWQSMTMYPAGYATRRIPIQTTLTLPAGWQYGSALEEAERKGDVVTFKTTDVETFVDSPLFAGRHFKRFDLDPGAKRSVHLNVVADTAEALEAKPEHIELHRNLVKQAYKLFGSQHFKHYNFLFALSDEFGRVGREHHQSSENALKTDYFTDWAKTESDRGLLPHEFTHSWNGKFRRPKGQDVLNFNQPLQNDLLWVYEGQTTYHGQVLAARSGLMKASSIKDSIAAAAARYSIMKGREWRSVQDTTYDPIINARRAIPWSNYQRSEDYYTEGSLIWLDVDTKIRELSGDKRSLDDFALKFYGVEDGRVDALHYTFDDVVKTLNAVQAHDWATYLRTRIEELGPAPLDGITRAGYKLVFTEKQTDYLKAAEDRNKSADFTYSLGFNVGSEGKIEGIQWEGLGFQAGLSGNTTLLAVNGRAYKAEALRKAITEAKTSKKPIELLVKRGQQYRTIALEYYEGLKYPRLERIEGTPDRLEAILAPRQ</sequence>
<feature type="domain" description="Peptidase M61 catalytic" evidence="2">
    <location>
        <begin position="306"/>
        <end position="422"/>
    </location>
</feature>
<dbReference type="AlphaFoldDB" id="A0A6N9HFA7"/>
<dbReference type="Pfam" id="PF05299">
    <property type="entry name" value="Peptidase_M61"/>
    <property type="match status" value="1"/>
</dbReference>
<dbReference type="SUPFAM" id="SSF50156">
    <property type="entry name" value="PDZ domain-like"/>
    <property type="match status" value="1"/>
</dbReference>
<dbReference type="InterPro" id="IPR007963">
    <property type="entry name" value="Peptidase_M61_catalytic"/>
</dbReference>
<evidence type="ECO:0000259" key="2">
    <source>
        <dbReference type="Pfam" id="PF05299"/>
    </source>
</evidence>
<dbReference type="PIRSF" id="PIRSF016493">
    <property type="entry name" value="Glycyl_aminpptds"/>
    <property type="match status" value="1"/>
</dbReference>
<dbReference type="EMBL" id="WWCJ01000004">
    <property type="protein sequence ID" value="MYN01957.1"/>
    <property type="molecule type" value="Genomic_DNA"/>
</dbReference>
<protein>
    <submittedName>
        <fullName evidence="4">Peptidase M61</fullName>
    </submittedName>
</protein>
<evidence type="ECO:0000313" key="4">
    <source>
        <dbReference type="EMBL" id="MYN01957.1"/>
    </source>
</evidence>
<evidence type="ECO:0000313" key="5">
    <source>
        <dbReference type="Proteomes" id="UP000448575"/>
    </source>
</evidence>
<feature type="chain" id="PRO_5027051428" evidence="1">
    <location>
        <begin position="22"/>
        <end position="630"/>
    </location>
</feature>
<dbReference type="InterPro" id="IPR027268">
    <property type="entry name" value="Peptidase_M4/M1_CTD_sf"/>
</dbReference>
<dbReference type="InterPro" id="IPR040756">
    <property type="entry name" value="Peptidase_M61_N"/>
</dbReference>
<keyword evidence="5" id="KW-1185">Reference proteome</keyword>
<dbReference type="InterPro" id="IPR024191">
    <property type="entry name" value="Peptidase_M61"/>
</dbReference>
<proteinExistence type="predicted"/>
<organism evidence="4 5">
    <name type="scientific">Pseudoduganella guangdongensis</name>
    <dbReference type="NCBI Taxonomy" id="2692179"/>
    <lineage>
        <taxon>Bacteria</taxon>
        <taxon>Pseudomonadati</taxon>
        <taxon>Pseudomonadota</taxon>
        <taxon>Betaproteobacteria</taxon>
        <taxon>Burkholderiales</taxon>
        <taxon>Oxalobacteraceae</taxon>
        <taxon>Telluria group</taxon>
        <taxon>Pseudoduganella</taxon>
    </lineage>
</organism>